<dbReference type="InterPro" id="IPR003959">
    <property type="entry name" value="ATPase_AAA_core"/>
</dbReference>
<dbReference type="InParanoid" id="A0A401GHZ1"/>
<dbReference type="InterPro" id="IPR027417">
    <property type="entry name" value="P-loop_NTPase"/>
</dbReference>
<keyword evidence="5" id="KW-0238">DNA-binding</keyword>
<dbReference type="AlphaFoldDB" id="A0A401GHZ1"/>
<evidence type="ECO:0000256" key="8">
    <source>
        <dbReference type="ARBA" id="ARBA00043975"/>
    </source>
</evidence>
<dbReference type="CDD" id="cd18140">
    <property type="entry name" value="HLD_clamp_RFC"/>
    <property type="match status" value="1"/>
</dbReference>
<proteinExistence type="inferred from homology"/>
<dbReference type="GO" id="GO:0016887">
    <property type="term" value="F:ATP hydrolysis activity"/>
    <property type="evidence" value="ECO:0007669"/>
    <property type="project" value="InterPro"/>
</dbReference>
<dbReference type="FunCoup" id="A0A401GHZ1">
    <property type="interactions" value="580"/>
</dbReference>
<dbReference type="GO" id="GO:0005634">
    <property type="term" value="C:nucleus"/>
    <property type="evidence" value="ECO:0007669"/>
    <property type="project" value="UniProtKB-SubCell"/>
</dbReference>
<evidence type="ECO:0000256" key="1">
    <source>
        <dbReference type="ARBA" id="ARBA00004123"/>
    </source>
</evidence>
<evidence type="ECO:0000259" key="10">
    <source>
        <dbReference type="SMART" id="SM00382"/>
    </source>
</evidence>
<accession>A0A401GHZ1</accession>
<feature type="region of interest" description="Disordered" evidence="9">
    <location>
        <begin position="807"/>
        <end position="827"/>
    </location>
</feature>
<feature type="domain" description="AAA+ ATPase" evidence="10">
    <location>
        <begin position="317"/>
        <end position="459"/>
    </location>
</feature>
<dbReference type="SMART" id="SM00382">
    <property type="entry name" value="AAA"/>
    <property type="match status" value="1"/>
</dbReference>
<keyword evidence="12" id="KW-1185">Reference proteome</keyword>
<dbReference type="PANTHER" id="PTHR46765:SF1">
    <property type="entry name" value="P-LOOP CONTAINING NUCLEOSIDE TRIPHOSPHATE HYDROLASES SUPERFAMILY PROTEIN"/>
    <property type="match status" value="1"/>
</dbReference>
<evidence type="ECO:0000256" key="2">
    <source>
        <dbReference type="ARBA" id="ARBA00022705"/>
    </source>
</evidence>
<keyword evidence="7" id="KW-0131">Cell cycle</keyword>
<dbReference type="GeneID" id="38778709"/>
<comment type="similarity">
    <text evidence="8">Belongs to the activator 1 small subunits family. CTF18 subfamily.</text>
</comment>
<dbReference type="Proteomes" id="UP000287166">
    <property type="component" value="Unassembled WGS sequence"/>
</dbReference>
<comment type="subcellular location">
    <subcellularLocation>
        <location evidence="1">Nucleus</location>
    </subcellularLocation>
</comment>
<dbReference type="PANTHER" id="PTHR46765">
    <property type="entry name" value="P-LOOP CONTAINING NUCLEOSIDE TRIPHOSPHATE HYDROLASES SUPERFAMILY PROTEIN"/>
    <property type="match status" value="1"/>
</dbReference>
<dbReference type="InterPro" id="IPR003593">
    <property type="entry name" value="AAA+_ATPase"/>
</dbReference>
<name>A0A401GHZ1_9APHY</name>
<keyword evidence="6" id="KW-0539">Nucleus</keyword>
<comment type="caution">
    <text evidence="11">The sequence shown here is derived from an EMBL/GenBank/DDBJ whole genome shotgun (WGS) entry which is preliminary data.</text>
</comment>
<reference evidence="11 12" key="1">
    <citation type="journal article" date="2018" name="Sci. Rep.">
        <title>Genome sequence of the cauliflower mushroom Sparassis crispa (Hanabiratake) and its association with beneficial usage.</title>
        <authorList>
            <person name="Kiyama R."/>
            <person name="Furutani Y."/>
            <person name="Kawaguchi K."/>
            <person name="Nakanishi T."/>
        </authorList>
    </citation>
    <scope>NUCLEOTIDE SEQUENCE [LARGE SCALE GENOMIC DNA]</scope>
</reference>
<dbReference type="Pfam" id="PF00004">
    <property type="entry name" value="AAA"/>
    <property type="match status" value="1"/>
</dbReference>
<evidence type="ECO:0000256" key="9">
    <source>
        <dbReference type="SAM" id="MobiDB-lite"/>
    </source>
</evidence>
<keyword evidence="3" id="KW-0547">Nucleotide-binding</keyword>
<dbReference type="STRING" id="139825.A0A401GHZ1"/>
<evidence type="ECO:0000256" key="6">
    <source>
        <dbReference type="ARBA" id="ARBA00023242"/>
    </source>
</evidence>
<keyword evidence="2" id="KW-0235">DNA replication</keyword>
<evidence type="ECO:0000256" key="4">
    <source>
        <dbReference type="ARBA" id="ARBA00022840"/>
    </source>
</evidence>
<protein>
    <recommendedName>
        <fullName evidence="10">AAA+ ATPase domain-containing protein</fullName>
    </recommendedName>
</protein>
<evidence type="ECO:0000256" key="3">
    <source>
        <dbReference type="ARBA" id="ARBA00022741"/>
    </source>
</evidence>
<dbReference type="Gene3D" id="1.10.8.60">
    <property type="match status" value="1"/>
</dbReference>
<organism evidence="11 12">
    <name type="scientific">Sparassis crispa</name>
    <dbReference type="NCBI Taxonomy" id="139825"/>
    <lineage>
        <taxon>Eukaryota</taxon>
        <taxon>Fungi</taxon>
        <taxon>Dikarya</taxon>
        <taxon>Basidiomycota</taxon>
        <taxon>Agaricomycotina</taxon>
        <taxon>Agaricomycetes</taxon>
        <taxon>Polyporales</taxon>
        <taxon>Sparassidaceae</taxon>
        <taxon>Sparassis</taxon>
    </lineage>
</organism>
<keyword evidence="4" id="KW-0067">ATP-binding</keyword>
<dbReference type="OrthoDB" id="2195431at2759"/>
<sequence>MTEIDSSLFGQPSNLLAANVASKLSSSTEISQEEPMLNGHLSTKPFVLGGLLGVASHQTTVSVPGSSDAEPADDQSSTLFASERHLQEDHFTPNGLLAEQTSTLGGLLSGERPIAVASGAVETVADAPTLNESFIPTGLLSSTSQSQDEEFPDVSDLLRPYVNANAAGSSSASTTLCASTFEGKVIFLKRKPRRGEKSSSTTSSAASSAQKFGKLLDVPIHRLLDDLSVTVAAKLSYQEANPAPAVPSRPSTSTDASLLTDRYRPKRFTELLGDDRVHREVMAWVKEWDHCVFGGRKGRGRKRPREEDSADEWRRPKEKLLLLSGPPGLGKTTLAHIVAQHAGYSVFEINASDARTAQVVDDRIRPALESGSAVGSSKPILVVVDEIDGATGGTDNSSGFIQRLIQLTYDKPRKKGRKLDPKASRPLLRPIICICNDLYASSLAKLRPLARIVRFSRPNDVHLVRRLRDICETEGLRAESRALTTLVGVSQGDLRGCLNMLQFIKARGKEVTEPTVRAATIGMKGGNTSPSSVLNDLFAPMSRKRAKDLGIGEEEEARYVGRLSREVEDSGSVDKIALGCFEHYANLHQHDGNFSRYLKGNEWLGTFDIMSGEMWSEREYALLQYLPYTLVPFYPLFQERGGPRVERPKADWENYVQTKMNEEIYKSLGRSLRAAAGFRHCGGFRHLASDQILQLELAPLLNRIISPPLHPVNSQVIRPHERAILSRLIDIMVALELRFVQENAEDGQLVYRLDPPIDVFVTYDGKRATDISVSRYALRHLVAAEIDAQLASRQVDTIENKRSKADFFSRRKRKASENEEEVEAEGDGQLVGRGSNVVVNKRARKDDAEPAEKVATDFFGRPIIPKTSNETQKSSAPVVKYQVKYRFKEGNSSAVRKPVKVGAFL</sequence>
<dbReference type="InterPro" id="IPR053016">
    <property type="entry name" value="CTF18-RFC_complex"/>
</dbReference>
<evidence type="ECO:0000313" key="12">
    <source>
        <dbReference type="Proteomes" id="UP000287166"/>
    </source>
</evidence>
<dbReference type="RefSeq" id="XP_027612705.1">
    <property type="nucleotide sequence ID" value="XM_027756904.1"/>
</dbReference>
<dbReference type="EMBL" id="BFAD01000004">
    <property type="protein sequence ID" value="GBE81792.1"/>
    <property type="molecule type" value="Genomic_DNA"/>
</dbReference>
<dbReference type="Gene3D" id="3.40.50.300">
    <property type="entry name" value="P-loop containing nucleotide triphosphate hydrolases"/>
    <property type="match status" value="1"/>
</dbReference>
<evidence type="ECO:0000256" key="5">
    <source>
        <dbReference type="ARBA" id="ARBA00023125"/>
    </source>
</evidence>
<dbReference type="SUPFAM" id="SSF52540">
    <property type="entry name" value="P-loop containing nucleoside triphosphate hydrolases"/>
    <property type="match status" value="1"/>
</dbReference>
<dbReference type="GO" id="GO:0006260">
    <property type="term" value="P:DNA replication"/>
    <property type="evidence" value="ECO:0007669"/>
    <property type="project" value="UniProtKB-KW"/>
</dbReference>
<dbReference type="InterPro" id="IPR047854">
    <property type="entry name" value="RFC_lid"/>
</dbReference>
<evidence type="ECO:0000256" key="7">
    <source>
        <dbReference type="ARBA" id="ARBA00023306"/>
    </source>
</evidence>
<gene>
    <name evidence="11" type="ORF">SCP_0401650</name>
</gene>
<evidence type="ECO:0000313" key="11">
    <source>
        <dbReference type="EMBL" id="GBE81792.1"/>
    </source>
</evidence>
<dbReference type="GO" id="GO:0005524">
    <property type="term" value="F:ATP binding"/>
    <property type="evidence" value="ECO:0007669"/>
    <property type="project" value="UniProtKB-KW"/>
</dbReference>
<dbReference type="GO" id="GO:0003677">
    <property type="term" value="F:DNA binding"/>
    <property type="evidence" value="ECO:0007669"/>
    <property type="project" value="UniProtKB-KW"/>
</dbReference>